<name>A0A1Z2KYC0_9ACTN</name>
<evidence type="ECO:0000313" key="2">
    <source>
        <dbReference type="Proteomes" id="UP000195755"/>
    </source>
</evidence>
<dbReference type="AlphaFoldDB" id="A0A1Z2KYC0"/>
<accession>A0A1Z2KYC0</accession>
<dbReference type="OrthoDB" id="4211414at2"/>
<evidence type="ECO:0000313" key="1">
    <source>
        <dbReference type="EMBL" id="ARZ66931.1"/>
    </source>
</evidence>
<proteinExistence type="predicted"/>
<dbReference type="KEGG" id="salj:SMD11_1270"/>
<sequence>MFEPMMCDTCCTPLEPSVSFVTVVVTYRHPRWVGHEWDHVPLPVPLDPSRLRGVCDFYSAGFPTTAFETVKAIVMQDGPFIRVFTEPWAACQRCAVHIRNRSPHLLIDRAVLVLPGTLNRPERQARRKEIKTLHMAFFQAEPEEVGL</sequence>
<gene>
    <name evidence="1" type="ORF">SMD11_1270</name>
</gene>
<reference evidence="1 2" key="1">
    <citation type="submission" date="2017-06" db="EMBL/GenBank/DDBJ databases">
        <title>Streptomyces albireticuli Genome sequencing and assembly.</title>
        <authorList>
            <person name="Wang Y."/>
            <person name="Du B."/>
            <person name="Ding Y."/>
            <person name="Liu H."/>
            <person name="Hou Q."/>
            <person name="Liu K."/>
            <person name="Yao L."/>
            <person name="Wang C."/>
        </authorList>
    </citation>
    <scope>NUCLEOTIDE SEQUENCE [LARGE SCALE GENOMIC DNA]</scope>
    <source>
        <strain evidence="1 2">MDJK11</strain>
    </source>
</reference>
<dbReference type="Proteomes" id="UP000195755">
    <property type="component" value="Chromosome"/>
</dbReference>
<dbReference type="EMBL" id="CP021744">
    <property type="protein sequence ID" value="ARZ66931.1"/>
    <property type="molecule type" value="Genomic_DNA"/>
</dbReference>
<dbReference type="RefSeq" id="WP_087925464.1">
    <property type="nucleotide sequence ID" value="NZ_CP021744.1"/>
</dbReference>
<organism evidence="1 2">
    <name type="scientific">Streptomyces albireticuli</name>
    <dbReference type="NCBI Taxonomy" id="1940"/>
    <lineage>
        <taxon>Bacteria</taxon>
        <taxon>Bacillati</taxon>
        <taxon>Actinomycetota</taxon>
        <taxon>Actinomycetes</taxon>
        <taxon>Kitasatosporales</taxon>
        <taxon>Streptomycetaceae</taxon>
        <taxon>Streptomyces</taxon>
    </lineage>
</organism>
<protein>
    <submittedName>
        <fullName evidence="1">Uncharacterized protein</fullName>
    </submittedName>
</protein>